<dbReference type="InterPro" id="IPR058679">
    <property type="entry name" value="RlmG_N"/>
</dbReference>
<dbReference type="EC" id="2.1.1.174" evidence="6"/>
<comment type="caution">
    <text evidence="9">The sequence shown here is derived from an EMBL/GenBank/DDBJ whole genome shotgun (WGS) entry which is preliminary data.</text>
</comment>
<organism evidence="9 10">
    <name type="scientific">Alteromonas marina</name>
    <dbReference type="NCBI Taxonomy" id="203795"/>
    <lineage>
        <taxon>Bacteria</taxon>
        <taxon>Pseudomonadati</taxon>
        <taxon>Pseudomonadota</taxon>
        <taxon>Gammaproteobacteria</taxon>
        <taxon>Alteromonadales</taxon>
        <taxon>Alteromonadaceae</taxon>
        <taxon>Alteromonas/Salinimonas group</taxon>
        <taxon>Alteromonas</taxon>
    </lineage>
</organism>
<dbReference type="OrthoDB" id="29650at2"/>
<reference evidence="9 10" key="1">
    <citation type="submission" date="2014-12" db="EMBL/GenBank/DDBJ databases">
        <title>Genome sequencing of Alteromonas marina AD001.</title>
        <authorList>
            <person name="Adrian T.G.S."/>
            <person name="Chan K.G."/>
        </authorList>
    </citation>
    <scope>NUCLEOTIDE SEQUENCE [LARGE SCALE GENOMIC DNA]</scope>
    <source>
        <strain evidence="9 10">AD001</strain>
    </source>
</reference>
<dbReference type="Proteomes" id="UP000031197">
    <property type="component" value="Unassembled WGS sequence"/>
</dbReference>
<dbReference type="GO" id="GO:0003676">
    <property type="term" value="F:nucleic acid binding"/>
    <property type="evidence" value="ECO:0007669"/>
    <property type="project" value="InterPro"/>
</dbReference>
<evidence type="ECO:0000256" key="5">
    <source>
        <dbReference type="ARBA" id="ARBA00022691"/>
    </source>
</evidence>
<keyword evidence="3 6" id="KW-0489">Methyltransferase</keyword>
<evidence type="ECO:0000259" key="8">
    <source>
        <dbReference type="Pfam" id="PF26049"/>
    </source>
</evidence>
<dbReference type="GO" id="GO:0052916">
    <property type="term" value="F:23S rRNA (guanine(1835)-N(2))-methyltransferase activity"/>
    <property type="evidence" value="ECO:0007669"/>
    <property type="project" value="UniProtKB-EC"/>
</dbReference>
<name>A0A0B3Y7F6_9ALTE</name>
<dbReference type="PANTHER" id="PTHR47816">
    <property type="entry name" value="RIBOSOMAL RNA SMALL SUBUNIT METHYLTRANSFERASE C"/>
    <property type="match status" value="1"/>
</dbReference>
<dbReference type="PROSITE" id="PS00092">
    <property type="entry name" value="N6_MTASE"/>
    <property type="match status" value="1"/>
</dbReference>
<evidence type="ECO:0000256" key="6">
    <source>
        <dbReference type="HAMAP-Rule" id="MF_01859"/>
    </source>
</evidence>
<dbReference type="PIRSF" id="PIRSF037565">
    <property type="entry name" value="RRNA_m2G_Mtase_RsmD_prd"/>
    <property type="match status" value="1"/>
</dbReference>
<dbReference type="Pfam" id="PF05175">
    <property type="entry name" value="MTS"/>
    <property type="match status" value="1"/>
</dbReference>
<comment type="subcellular location">
    <subcellularLocation>
        <location evidence="6">Cytoplasm</location>
    </subcellularLocation>
</comment>
<feature type="domain" description="RlmG N-terminal" evidence="8">
    <location>
        <begin position="3"/>
        <end position="207"/>
    </location>
</feature>
<dbReference type="AlphaFoldDB" id="A0A0B3Y7F6"/>
<comment type="catalytic activity">
    <reaction evidence="6">
        <text>guanosine(1835) in 23S rRNA + S-adenosyl-L-methionine = N(2)-methylguanosine(1835) in 23S rRNA + S-adenosyl-L-homocysteine + H(+)</text>
        <dbReference type="Rhea" id="RHEA:42744"/>
        <dbReference type="Rhea" id="RHEA-COMP:10217"/>
        <dbReference type="Rhea" id="RHEA-COMP:10218"/>
        <dbReference type="ChEBI" id="CHEBI:15378"/>
        <dbReference type="ChEBI" id="CHEBI:57856"/>
        <dbReference type="ChEBI" id="CHEBI:59789"/>
        <dbReference type="ChEBI" id="CHEBI:74269"/>
        <dbReference type="ChEBI" id="CHEBI:74481"/>
        <dbReference type="EC" id="2.1.1.174"/>
    </reaction>
</comment>
<keyword evidence="4 6" id="KW-0808">Transferase</keyword>
<accession>A0A0B3Y7F6</accession>
<dbReference type="InterPro" id="IPR002052">
    <property type="entry name" value="DNA_methylase_N6_adenine_CS"/>
</dbReference>
<comment type="similarity">
    <text evidence="6">Belongs to the methyltransferase superfamily. RlmG family.</text>
</comment>
<evidence type="ECO:0000313" key="9">
    <source>
        <dbReference type="EMBL" id="KHT52931.1"/>
    </source>
</evidence>
<dbReference type="GO" id="GO:0005737">
    <property type="term" value="C:cytoplasm"/>
    <property type="evidence" value="ECO:0007669"/>
    <property type="project" value="UniProtKB-SubCell"/>
</dbReference>
<evidence type="ECO:0000256" key="1">
    <source>
        <dbReference type="ARBA" id="ARBA00022490"/>
    </source>
</evidence>
<keyword evidence="5 6" id="KW-0949">S-adenosyl-L-methionine</keyword>
<evidence type="ECO:0000256" key="2">
    <source>
        <dbReference type="ARBA" id="ARBA00022552"/>
    </source>
</evidence>
<keyword evidence="10" id="KW-1185">Reference proteome</keyword>
<evidence type="ECO:0000256" key="3">
    <source>
        <dbReference type="ARBA" id="ARBA00022603"/>
    </source>
</evidence>
<dbReference type="InterPro" id="IPR017237">
    <property type="entry name" value="RLMG"/>
</dbReference>
<dbReference type="InterPro" id="IPR029063">
    <property type="entry name" value="SAM-dependent_MTases_sf"/>
</dbReference>
<protein>
    <recommendedName>
        <fullName evidence="6">Ribosomal RNA large subunit methyltransferase G</fullName>
        <ecNumber evidence="6">2.1.1.174</ecNumber>
    </recommendedName>
    <alternativeName>
        <fullName evidence="6">23S rRNA m2G1835 methyltransferase</fullName>
    </alternativeName>
    <alternativeName>
        <fullName evidence="6">rRNA (guanine-N(2)-)-methyltransferase RlmG</fullName>
    </alternativeName>
</protein>
<dbReference type="HAMAP" id="MF_01859">
    <property type="entry name" value="23SrRNA_methyltr_G"/>
    <property type="match status" value="1"/>
</dbReference>
<evidence type="ECO:0000313" key="10">
    <source>
        <dbReference type="Proteomes" id="UP000031197"/>
    </source>
</evidence>
<dbReference type="CDD" id="cd02440">
    <property type="entry name" value="AdoMet_MTases"/>
    <property type="match status" value="1"/>
</dbReference>
<comment type="function">
    <text evidence="6">Specifically methylates the guanine in position 1835 (m2G1835) of 23S rRNA.</text>
</comment>
<gene>
    <name evidence="6" type="primary">rlmG</name>
    <name evidence="9" type="ORF">RJ41_09820</name>
</gene>
<keyword evidence="2 6" id="KW-0698">rRNA processing</keyword>
<dbReference type="EMBL" id="JWLW01000015">
    <property type="protein sequence ID" value="KHT52931.1"/>
    <property type="molecule type" value="Genomic_DNA"/>
</dbReference>
<evidence type="ECO:0000256" key="4">
    <source>
        <dbReference type="ARBA" id="ARBA00022679"/>
    </source>
</evidence>
<dbReference type="SUPFAM" id="SSF53335">
    <property type="entry name" value="S-adenosyl-L-methionine-dependent methyltransferases"/>
    <property type="match status" value="1"/>
</dbReference>
<feature type="domain" description="Methyltransferase small" evidence="7">
    <location>
        <begin position="231"/>
        <end position="405"/>
    </location>
</feature>
<keyword evidence="1 6" id="KW-0963">Cytoplasm</keyword>
<dbReference type="PANTHER" id="PTHR47816:SF5">
    <property type="entry name" value="RIBOSOMAL RNA LARGE SUBUNIT METHYLTRANSFERASE G"/>
    <property type="match status" value="1"/>
</dbReference>
<evidence type="ECO:0000259" key="7">
    <source>
        <dbReference type="Pfam" id="PF05175"/>
    </source>
</evidence>
<dbReference type="Gene3D" id="3.40.50.150">
    <property type="entry name" value="Vaccinia Virus protein VP39"/>
    <property type="match status" value="2"/>
</dbReference>
<dbReference type="InterPro" id="IPR007848">
    <property type="entry name" value="Small_mtfrase_dom"/>
</dbReference>
<proteinExistence type="inferred from homology"/>
<dbReference type="RefSeq" id="WP_039219955.1">
    <property type="nucleotide sequence ID" value="NZ_JWLW01000015.1"/>
</dbReference>
<dbReference type="Pfam" id="PF26049">
    <property type="entry name" value="RLMG_N"/>
    <property type="match status" value="1"/>
</dbReference>
<dbReference type="InterPro" id="IPR046977">
    <property type="entry name" value="RsmC/RlmG"/>
</dbReference>
<sequence length="410" mass="45450">MNTEFIFADRQFSLIRYPEKHQHISLQAWDSADELVIEHIESLLSEASLSIGSGENDGSMIIFNDDFGALGCWFSHLSPYWVSDSYISLRSLSENLKANHLLSNAETSSKNGLLTAPLKTLTSVQSLTFKPEKAPSLVVLKVPRALALLEQQLIDLQKYITPDTRVIATGKVKTITKSVLNLFEQYIGPTTTSLAKKKSRLVFASPRESIKLSDSPYPTRWQCKSTMGTALTIDNLANTFSRQSLDIGARIMLEHMTVSANDVVVDLGCGNGVLGVNALSLAPDAKVIFVDESYMALESARLNVLNNFPDKIDQCEFVASNCLETLINRENKPAVTKILCNPPFHQQNAITDHIAWQMFTDSRELLIKSGHLVVVGNRHLDYHIKLKKLFGGAKVLASDKKFVILGTAKR</sequence>